<evidence type="ECO:0000256" key="6">
    <source>
        <dbReference type="ARBA" id="ARBA00023306"/>
    </source>
</evidence>
<evidence type="ECO:0000256" key="4">
    <source>
        <dbReference type="ARBA" id="ARBA00022989"/>
    </source>
</evidence>
<keyword evidence="1 7" id="KW-1003">Cell membrane</keyword>
<dbReference type="AlphaFoldDB" id="A0A2P1PW76"/>
<comment type="similarity">
    <text evidence="7">Belongs to the FtsB family.</text>
</comment>
<keyword evidence="5 7" id="KW-0472">Membrane</keyword>
<evidence type="ECO:0000313" key="9">
    <source>
        <dbReference type="Proteomes" id="UP000241074"/>
    </source>
</evidence>
<dbReference type="InterPro" id="IPR023081">
    <property type="entry name" value="Cell_div_FtsB"/>
</dbReference>
<keyword evidence="2 7" id="KW-0132">Cell division</keyword>
<keyword evidence="9" id="KW-1185">Reference proteome</keyword>
<dbReference type="PANTHER" id="PTHR37485:SF1">
    <property type="entry name" value="CELL DIVISION PROTEIN FTSB"/>
    <property type="match status" value="1"/>
</dbReference>
<dbReference type="NCBIfam" id="NF002058">
    <property type="entry name" value="PRK00888.1"/>
    <property type="match status" value="1"/>
</dbReference>
<sequence>MWRWLFLLLMVLAVALQMKLRYGQGGHQDVANLQARVAKQRAENQGLKSRNQELAADVKDLQSGGQAIEERARLELGMIKPGEVFYQVIDADPNAPPESVTPSDHAP</sequence>
<organism evidence="8 9">
    <name type="scientific">Ahniella affigens</name>
    <dbReference type="NCBI Taxonomy" id="2021234"/>
    <lineage>
        <taxon>Bacteria</taxon>
        <taxon>Pseudomonadati</taxon>
        <taxon>Pseudomonadota</taxon>
        <taxon>Gammaproteobacteria</taxon>
        <taxon>Lysobacterales</taxon>
        <taxon>Rhodanobacteraceae</taxon>
        <taxon>Ahniella</taxon>
    </lineage>
</organism>
<proteinExistence type="inferred from homology"/>
<keyword evidence="4 7" id="KW-1133">Transmembrane helix</keyword>
<keyword evidence="7" id="KW-0997">Cell inner membrane</keyword>
<comment type="subunit">
    <text evidence="7">Part of a complex composed of FtsB, FtsL and FtsQ.</text>
</comment>
<keyword evidence="6 7" id="KW-0131">Cell cycle</keyword>
<dbReference type="GO" id="GO:0005886">
    <property type="term" value="C:plasma membrane"/>
    <property type="evidence" value="ECO:0007669"/>
    <property type="project" value="UniProtKB-SubCell"/>
</dbReference>
<dbReference type="RefSeq" id="WP_106892953.1">
    <property type="nucleotide sequence ID" value="NZ_CP027860.1"/>
</dbReference>
<evidence type="ECO:0000256" key="1">
    <source>
        <dbReference type="ARBA" id="ARBA00022475"/>
    </source>
</evidence>
<dbReference type="GO" id="GO:0032153">
    <property type="term" value="C:cell division site"/>
    <property type="evidence" value="ECO:0007669"/>
    <property type="project" value="UniProtKB-UniRule"/>
</dbReference>
<feature type="topological domain" description="Periplasmic" evidence="7">
    <location>
        <begin position="23"/>
        <end position="107"/>
    </location>
</feature>
<evidence type="ECO:0000256" key="2">
    <source>
        <dbReference type="ARBA" id="ARBA00022618"/>
    </source>
</evidence>
<evidence type="ECO:0000256" key="3">
    <source>
        <dbReference type="ARBA" id="ARBA00022692"/>
    </source>
</evidence>
<dbReference type="Proteomes" id="UP000241074">
    <property type="component" value="Chromosome"/>
</dbReference>
<evidence type="ECO:0000313" key="8">
    <source>
        <dbReference type="EMBL" id="AVP99034.1"/>
    </source>
</evidence>
<dbReference type="Pfam" id="PF04977">
    <property type="entry name" value="DivIC"/>
    <property type="match status" value="1"/>
</dbReference>
<feature type="coiled-coil region" evidence="7">
    <location>
        <begin position="30"/>
        <end position="57"/>
    </location>
</feature>
<name>A0A2P1PW76_9GAMM</name>
<dbReference type="Gene3D" id="1.20.5.400">
    <property type="match status" value="1"/>
</dbReference>
<dbReference type="EMBL" id="CP027860">
    <property type="protein sequence ID" value="AVP99034.1"/>
    <property type="molecule type" value="Genomic_DNA"/>
</dbReference>
<dbReference type="PANTHER" id="PTHR37485">
    <property type="entry name" value="CELL DIVISION PROTEIN FTSB"/>
    <property type="match status" value="1"/>
</dbReference>
<feature type="topological domain" description="Cytoplasmic" evidence="7">
    <location>
        <begin position="1"/>
        <end position="4"/>
    </location>
</feature>
<accession>A0A2P1PW76</accession>
<dbReference type="GO" id="GO:0030428">
    <property type="term" value="C:cell septum"/>
    <property type="evidence" value="ECO:0007669"/>
    <property type="project" value="TreeGrafter"/>
</dbReference>
<dbReference type="GO" id="GO:0043093">
    <property type="term" value="P:FtsZ-dependent cytokinesis"/>
    <property type="evidence" value="ECO:0007669"/>
    <property type="project" value="UniProtKB-UniRule"/>
</dbReference>
<dbReference type="HAMAP" id="MF_00599">
    <property type="entry name" value="FtsB"/>
    <property type="match status" value="1"/>
</dbReference>
<keyword evidence="7" id="KW-0175">Coiled coil</keyword>
<protein>
    <recommendedName>
        <fullName evidence="7">Cell division protein FtsB</fullName>
    </recommendedName>
</protein>
<reference evidence="8 9" key="1">
    <citation type="submission" date="2018-03" db="EMBL/GenBank/DDBJ databases">
        <title>Ahniella affigens gen. nov., sp. nov., a gammaproteobacterium isolated from sandy soil near a stream.</title>
        <authorList>
            <person name="Ko Y."/>
            <person name="Kim J.-H."/>
        </authorList>
    </citation>
    <scope>NUCLEOTIDE SEQUENCE [LARGE SCALE GENOMIC DNA]</scope>
    <source>
        <strain evidence="8 9">D13</strain>
    </source>
</reference>
<evidence type="ECO:0000256" key="5">
    <source>
        <dbReference type="ARBA" id="ARBA00023136"/>
    </source>
</evidence>
<comment type="function">
    <text evidence="7">Essential cell division protein. May link together the upstream cell division proteins, which are predominantly cytoplasmic, with the downstream cell division proteins, which are predominantly periplasmic.</text>
</comment>
<dbReference type="OrthoDB" id="7061211at2"/>
<gene>
    <name evidence="7" type="primary">ftsB</name>
    <name evidence="8" type="ORF">C7S18_18445</name>
</gene>
<dbReference type="KEGG" id="xba:C7S18_18445"/>
<dbReference type="InterPro" id="IPR007060">
    <property type="entry name" value="FtsL/DivIC"/>
</dbReference>
<keyword evidence="3 7" id="KW-0812">Transmembrane</keyword>
<comment type="subcellular location">
    <subcellularLocation>
        <location evidence="7">Cell inner membrane</location>
        <topology evidence="7">Single-pass type II membrane protein</topology>
    </subcellularLocation>
    <text evidence="7">Localizes to the division septum.</text>
</comment>
<reference evidence="8 9" key="2">
    <citation type="submission" date="2018-03" db="EMBL/GenBank/DDBJ databases">
        <authorList>
            <person name="Keele B.F."/>
        </authorList>
    </citation>
    <scope>NUCLEOTIDE SEQUENCE [LARGE SCALE GENOMIC DNA]</scope>
    <source>
        <strain evidence="8 9">D13</strain>
    </source>
</reference>
<evidence type="ECO:0000256" key="7">
    <source>
        <dbReference type="HAMAP-Rule" id="MF_00599"/>
    </source>
</evidence>